<comment type="caution">
    <text evidence="1">The sequence shown here is derived from an EMBL/GenBank/DDBJ whole genome shotgun (WGS) entry which is preliminary data.</text>
</comment>
<proteinExistence type="predicted"/>
<protein>
    <submittedName>
        <fullName evidence="1">Uncharacterized protein</fullName>
    </submittedName>
</protein>
<name>A0AAX2DRJ6_LISIV</name>
<sequence>MLPEREIIYSILKMVKDKSEKIFDLAKKEDIIITGKYQITKNKLIYTIYWLEPRRIFSSKK</sequence>
<dbReference type="AlphaFoldDB" id="A0AAX2DRJ6"/>
<dbReference type="Pfam" id="PF11313">
    <property type="entry name" value="DUF3116"/>
    <property type="match status" value="1"/>
</dbReference>
<reference evidence="1 2" key="1">
    <citation type="submission" date="2016-10" db="EMBL/GenBank/DDBJ databases">
        <authorList>
            <person name="Varghese N."/>
            <person name="Submissions S."/>
        </authorList>
    </citation>
    <scope>NUCLEOTIDE SEQUENCE [LARGE SCALE GENOMIC DNA]</scope>
    <source>
        <strain evidence="1 2">ATCC 49954</strain>
    </source>
</reference>
<evidence type="ECO:0000313" key="1">
    <source>
        <dbReference type="EMBL" id="SDX08809.1"/>
    </source>
</evidence>
<dbReference type="EMBL" id="FNMX01000010">
    <property type="protein sequence ID" value="SDX08809.1"/>
    <property type="molecule type" value="Genomic_DNA"/>
</dbReference>
<dbReference type="InterPro" id="IPR021464">
    <property type="entry name" value="DUF3116"/>
</dbReference>
<gene>
    <name evidence="1" type="ORF">SAMN05421782_110129</name>
</gene>
<accession>A0AAX2DRJ6</accession>
<dbReference type="Proteomes" id="UP000183610">
    <property type="component" value="Unassembled WGS sequence"/>
</dbReference>
<dbReference type="RefSeq" id="WP_235317694.1">
    <property type="nucleotide sequence ID" value="NZ_RBYH01000008.1"/>
</dbReference>
<evidence type="ECO:0000313" key="2">
    <source>
        <dbReference type="Proteomes" id="UP000183610"/>
    </source>
</evidence>
<organism evidence="1 2">
    <name type="scientific">Listeria ivanovii</name>
    <dbReference type="NCBI Taxonomy" id="1638"/>
    <lineage>
        <taxon>Bacteria</taxon>
        <taxon>Bacillati</taxon>
        <taxon>Bacillota</taxon>
        <taxon>Bacilli</taxon>
        <taxon>Bacillales</taxon>
        <taxon>Listeriaceae</taxon>
        <taxon>Listeria</taxon>
    </lineage>
</organism>